<sequence>MHLFWRFLIALLLCFTLASVAHTQFVLAKLAGTGVVIPWSERVSMSLQDWWGLLPTYGAIIAVGLLLAFAVTGFLLKHYRSLSGWLYPLAGLVAILTIHLAMQPIMDITLIAGARTHLGLASQAMAGFVAGWVFYGLRHKPRMHFS</sequence>
<comment type="caution">
    <text evidence="2">The sequence shown here is derived from an EMBL/GenBank/DDBJ whole genome shotgun (WGS) entry which is preliminary data.</text>
</comment>
<keyword evidence="1" id="KW-0472">Membrane</keyword>
<evidence type="ECO:0000313" key="3">
    <source>
        <dbReference type="Proteomes" id="UP000664654"/>
    </source>
</evidence>
<dbReference type="RefSeq" id="WP_206574418.1">
    <property type="nucleotide sequence ID" value="NZ_JAFKCV010000007.1"/>
</dbReference>
<accession>A0A939IPW8</accession>
<reference evidence="2" key="1">
    <citation type="submission" date="2021-03" db="EMBL/GenBank/DDBJ databases">
        <title>novel species isolated from a fishpond in China.</title>
        <authorList>
            <person name="Lu H."/>
            <person name="Cai Z."/>
        </authorList>
    </citation>
    <scope>NUCLEOTIDE SEQUENCE</scope>
    <source>
        <strain evidence="2">JCM 30855</strain>
    </source>
</reference>
<feature type="transmembrane region" description="Helical" evidence="1">
    <location>
        <begin position="52"/>
        <end position="76"/>
    </location>
</feature>
<organism evidence="2 3">
    <name type="scientific">Bowmanella dokdonensis</name>
    <dbReference type="NCBI Taxonomy" id="751969"/>
    <lineage>
        <taxon>Bacteria</taxon>
        <taxon>Pseudomonadati</taxon>
        <taxon>Pseudomonadota</taxon>
        <taxon>Gammaproteobacteria</taxon>
        <taxon>Alteromonadales</taxon>
        <taxon>Alteromonadaceae</taxon>
        <taxon>Bowmanella</taxon>
    </lineage>
</organism>
<dbReference type="Proteomes" id="UP000664654">
    <property type="component" value="Unassembled WGS sequence"/>
</dbReference>
<keyword evidence="1" id="KW-0812">Transmembrane</keyword>
<evidence type="ECO:0000256" key="1">
    <source>
        <dbReference type="SAM" id="Phobius"/>
    </source>
</evidence>
<keyword evidence="1" id="KW-1133">Transmembrane helix</keyword>
<feature type="transmembrane region" description="Helical" evidence="1">
    <location>
        <begin position="118"/>
        <end position="137"/>
    </location>
</feature>
<evidence type="ECO:0000313" key="2">
    <source>
        <dbReference type="EMBL" id="MBN7826305.1"/>
    </source>
</evidence>
<feature type="transmembrane region" description="Helical" evidence="1">
    <location>
        <begin position="85"/>
        <end position="106"/>
    </location>
</feature>
<dbReference type="EMBL" id="JAFKCV010000007">
    <property type="protein sequence ID" value="MBN7826305.1"/>
    <property type="molecule type" value="Genomic_DNA"/>
</dbReference>
<keyword evidence="3" id="KW-1185">Reference proteome</keyword>
<protein>
    <submittedName>
        <fullName evidence="2">Uncharacterized protein</fullName>
    </submittedName>
</protein>
<dbReference type="AlphaFoldDB" id="A0A939IPW8"/>
<proteinExistence type="predicted"/>
<name>A0A939IPW8_9ALTE</name>
<gene>
    <name evidence="2" type="ORF">J0A66_13800</name>
</gene>